<evidence type="ECO:0000256" key="3">
    <source>
        <dbReference type="ARBA" id="ARBA00022989"/>
    </source>
</evidence>
<sequence length="320" mass="35731">MNGNWVDLVIIVFLIFFIFEARRAGFWVILIDFVSFFASLVIALRAYPAFSEVLKNNLSLARSVANALSFLLVAILSEAILGILLIKLVRRLPEKWIKNKYLKYASVFPAVGETFVLMAFFLTLIISFPIAPSVKNDISESKIGGFLVRKTTDLEARLSDVFGAIVEDSLTHLIVSPGSRESVPLTTESQRLALDESAEKEMFQKVNEERKKIGLNELAWRPEIVLIARLHAKDMWEKRYFGHVSPEGADVGGRLESSDIGYFVAGENLALSPTVEVAHTGLMNSEGHRKNILSKDFKRLGIGVVDNGVYGKMFVQVFTD</sequence>
<dbReference type="GO" id="GO:0009403">
    <property type="term" value="P:toxin biosynthetic process"/>
    <property type="evidence" value="ECO:0007669"/>
    <property type="project" value="InterPro"/>
</dbReference>
<dbReference type="AlphaFoldDB" id="A0A1F7WVD6"/>
<gene>
    <name evidence="7" type="ORF">A2125_02310</name>
</gene>
<feature type="transmembrane region" description="Helical" evidence="5">
    <location>
        <begin position="107"/>
        <end position="131"/>
    </location>
</feature>
<dbReference type="CDD" id="cd05379">
    <property type="entry name" value="CAP_bacterial"/>
    <property type="match status" value="1"/>
</dbReference>
<evidence type="ECO:0000256" key="5">
    <source>
        <dbReference type="SAM" id="Phobius"/>
    </source>
</evidence>
<feature type="transmembrane region" description="Helical" evidence="5">
    <location>
        <begin position="26"/>
        <end position="47"/>
    </location>
</feature>
<feature type="domain" description="SCP" evidence="6">
    <location>
        <begin position="204"/>
        <end position="318"/>
    </location>
</feature>
<keyword evidence="2 5" id="KW-0812">Transmembrane</keyword>
<evidence type="ECO:0000256" key="4">
    <source>
        <dbReference type="ARBA" id="ARBA00023136"/>
    </source>
</evidence>
<comment type="subcellular location">
    <subcellularLocation>
        <location evidence="1">Membrane</location>
        <topology evidence="1">Multi-pass membrane protein</topology>
    </subcellularLocation>
</comment>
<organism evidence="7 8">
    <name type="scientific">Candidatus Woesebacteria bacterium GWB1_43_5</name>
    <dbReference type="NCBI Taxonomy" id="1802474"/>
    <lineage>
        <taxon>Bacteria</taxon>
        <taxon>Candidatus Woeseibacteriota</taxon>
    </lineage>
</organism>
<dbReference type="PANTHER" id="PTHR31157">
    <property type="entry name" value="SCP DOMAIN-CONTAINING PROTEIN"/>
    <property type="match status" value="1"/>
</dbReference>
<evidence type="ECO:0000259" key="6">
    <source>
        <dbReference type="Pfam" id="PF00188"/>
    </source>
</evidence>
<proteinExistence type="predicted"/>
<feature type="transmembrane region" description="Helical" evidence="5">
    <location>
        <begin position="6"/>
        <end position="21"/>
    </location>
</feature>
<evidence type="ECO:0000313" key="7">
    <source>
        <dbReference type="EMBL" id="OGM06138.1"/>
    </source>
</evidence>
<dbReference type="Proteomes" id="UP000178812">
    <property type="component" value="Unassembled WGS sequence"/>
</dbReference>
<protein>
    <recommendedName>
        <fullName evidence="6">SCP domain-containing protein</fullName>
    </recommendedName>
</protein>
<dbReference type="EMBL" id="MGFM01000002">
    <property type="protein sequence ID" value="OGM06138.1"/>
    <property type="molecule type" value="Genomic_DNA"/>
</dbReference>
<dbReference type="GO" id="GO:0016020">
    <property type="term" value="C:membrane"/>
    <property type="evidence" value="ECO:0007669"/>
    <property type="project" value="UniProtKB-SubCell"/>
</dbReference>
<dbReference type="InterPro" id="IPR003825">
    <property type="entry name" value="Colicin-V_CvpA"/>
</dbReference>
<evidence type="ECO:0000256" key="2">
    <source>
        <dbReference type="ARBA" id="ARBA00022692"/>
    </source>
</evidence>
<dbReference type="SUPFAM" id="SSF55797">
    <property type="entry name" value="PR-1-like"/>
    <property type="match status" value="1"/>
</dbReference>
<dbReference type="Pfam" id="PF00188">
    <property type="entry name" value="CAP"/>
    <property type="match status" value="1"/>
</dbReference>
<accession>A0A1F7WVD6</accession>
<evidence type="ECO:0000313" key="8">
    <source>
        <dbReference type="Proteomes" id="UP000178812"/>
    </source>
</evidence>
<comment type="caution">
    <text evidence="7">The sequence shown here is derived from an EMBL/GenBank/DDBJ whole genome shotgun (WGS) entry which is preliminary data.</text>
</comment>
<name>A0A1F7WVD6_9BACT</name>
<feature type="transmembrane region" description="Helical" evidence="5">
    <location>
        <begin position="67"/>
        <end position="86"/>
    </location>
</feature>
<reference evidence="7 8" key="1">
    <citation type="journal article" date="2016" name="Nat. Commun.">
        <title>Thousands of microbial genomes shed light on interconnected biogeochemical processes in an aquifer system.</title>
        <authorList>
            <person name="Anantharaman K."/>
            <person name="Brown C.T."/>
            <person name="Hug L.A."/>
            <person name="Sharon I."/>
            <person name="Castelle C.J."/>
            <person name="Probst A.J."/>
            <person name="Thomas B.C."/>
            <person name="Singh A."/>
            <person name="Wilkins M.J."/>
            <person name="Karaoz U."/>
            <person name="Brodie E.L."/>
            <person name="Williams K.H."/>
            <person name="Hubbard S.S."/>
            <person name="Banfield J.F."/>
        </authorList>
    </citation>
    <scope>NUCLEOTIDE SEQUENCE [LARGE SCALE GENOMIC DNA]</scope>
</reference>
<dbReference type="InterPro" id="IPR014044">
    <property type="entry name" value="CAP_dom"/>
</dbReference>
<dbReference type="InterPro" id="IPR035940">
    <property type="entry name" value="CAP_sf"/>
</dbReference>
<dbReference type="PANTHER" id="PTHR31157:SF1">
    <property type="entry name" value="SCP DOMAIN-CONTAINING PROTEIN"/>
    <property type="match status" value="1"/>
</dbReference>
<evidence type="ECO:0000256" key="1">
    <source>
        <dbReference type="ARBA" id="ARBA00004141"/>
    </source>
</evidence>
<dbReference type="Gene3D" id="3.40.33.10">
    <property type="entry name" value="CAP"/>
    <property type="match status" value="1"/>
</dbReference>
<dbReference type="Pfam" id="PF02674">
    <property type="entry name" value="Colicin_V"/>
    <property type="match status" value="1"/>
</dbReference>
<keyword evidence="4 5" id="KW-0472">Membrane</keyword>
<keyword evidence="3 5" id="KW-1133">Transmembrane helix</keyword>